<dbReference type="CDD" id="cd06565">
    <property type="entry name" value="GH20_GcnA-like"/>
    <property type="match status" value="1"/>
</dbReference>
<dbReference type="GO" id="GO:0005975">
    <property type="term" value="P:carbohydrate metabolic process"/>
    <property type="evidence" value="ECO:0007669"/>
    <property type="project" value="InterPro"/>
</dbReference>
<keyword evidence="7" id="KW-1185">Reference proteome</keyword>
<dbReference type="AlphaFoldDB" id="A0AAV8WKJ3"/>
<evidence type="ECO:0000313" key="7">
    <source>
        <dbReference type="Proteomes" id="UP001162156"/>
    </source>
</evidence>
<dbReference type="InterPro" id="IPR038901">
    <property type="entry name" value="HEXDC-like"/>
</dbReference>
<dbReference type="GO" id="GO:0004563">
    <property type="term" value="F:beta-N-acetylhexosaminidase activity"/>
    <property type="evidence" value="ECO:0007669"/>
    <property type="project" value="UniProtKB-EC"/>
</dbReference>
<dbReference type="Gene3D" id="3.20.20.80">
    <property type="entry name" value="Glycosidases"/>
    <property type="match status" value="1"/>
</dbReference>
<comment type="caution">
    <text evidence="6">The sequence shown here is derived from an EMBL/GenBank/DDBJ whole genome shotgun (WGS) entry which is preliminary data.</text>
</comment>
<dbReference type="EC" id="3.2.1.52" evidence="3"/>
<dbReference type="SUPFAM" id="SSF51445">
    <property type="entry name" value="(Trans)glycosidases"/>
    <property type="match status" value="1"/>
</dbReference>
<comment type="catalytic activity">
    <reaction evidence="1">
        <text>Hydrolysis of terminal non-reducing N-acetyl-D-hexosamine residues in N-acetyl-beta-D-hexosaminides.</text>
        <dbReference type="EC" id="3.2.1.52"/>
    </reaction>
</comment>
<dbReference type="PANTHER" id="PTHR21040:SF8">
    <property type="entry name" value="BCDNA.GH04120"/>
    <property type="match status" value="1"/>
</dbReference>
<feature type="domain" description="Glycoside hydrolase family 20 catalytic" evidence="5">
    <location>
        <begin position="100"/>
        <end position="225"/>
    </location>
</feature>
<reference evidence="6" key="1">
    <citation type="journal article" date="2023" name="Insect Mol. Biol.">
        <title>Genome sequencing provides insights into the evolution of gene families encoding plant cell wall-degrading enzymes in longhorned beetles.</title>
        <authorList>
            <person name="Shin N.R."/>
            <person name="Okamura Y."/>
            <person name="Kirsch R."/>
            <person name="Pauchet Y."/>
        </authorList>
    </citation>
    <scope>NUCLEOTIDE SEQUENCE</scope>
    <source>
        <strain evidence="6">RBIC_L_NR</strain>
    </source>
</reference>
<dbReference type="InterPro" id="IPR015883">
    <property type="entry name" value="Glyco_hydro_20_cat"/>
</dbReference>
<dbReference type="Pfam" id="PF00728">
    <property type="entry name" value="Glyco_hydro_20"/>
    <property type="match status" value="1"/>
</dbReference>
<organism evidence="6 7">
    <name type="scientific">Rhamnusium bicolor</name>
    <dbReference type="NCBI Taxonomy" id="1586634"/>
    <lineage>
        <taxon>Eukaryota</taxon>
        <taxon>Metazoa</taxon>
        <taxon>Ecdysozoa</taxon>
        <taxon>Arthropoda</taxon>
        <taxon>Hexapoda</taxon>
        <taxon>Insecta</taxon>
        <taxon>Pterygota</taxon>
        <taxon>Neoptera</taxon>
        <taxon>Endopterygota</taxon>
        <taxon>Coleoptera</taxon>
        <taxon>Polyphaga</taxon>
        <taxon>Cucujiformia</taxon>
        <taxon>Chrysomeloidea</taxon>
        <taxon>Cerambycidae</taxon>
        <taxon>Lepturinae</taxon>
        <taxon>Rhagiini</taxon>
        <taxon>Rhamnusium</taxon>
    </lineage>
</organism>
<name>A0AAV8WKJ3_9CUCU</name>
<evidence type="ECO:0000313" key="6">
    <source>
        <dbReference type="EMBL" id="KAJ8927280.1"/>
    </source>
</evidence>
<dbReference type="PANTHER" id="PTHR21040">
    <property type="entry name" value="BCDNA.GH04120"/>
    <property type="match status" value="1"/>
</dbReference>
<keyword evidence="4" id="KW-0378">Hydrolase</keyword>
<evidence type="ECO:0000259" key="5">
    <source>
        <dbReference type="Pfam" id="PF00728"/>
    </source>
</evidence>
<dbReference type="EMBL" id="JANEYF010005702">
    <property type="protein sequence ID" value="KAJ8927280.1"/>
    <property type="molecule type" value="Genomic_DNA"/>
</dbReference>
<comment type="similarity">
    <text evidence="2">Belongs to the glycosyl hydrolase 20 family.</text>
</comment>
<evidence type="ECO:0000256" key="4">
    <source>
        <dbReference type="ARBA" id="ARBA00022801"/>
    </source>
</evidence>
<evidence type="ECO:0000256" key="3">
    <source>
        <dbReference type="ARBA" id="ARBA00012663"/>
    </source>
</evidence>
<sequence>MDNLTFGTQRLVHLDLKGAPPKLCFLEKFFPFIKDFGATGILLEWEDTFPFTKELIQVGGLSNSAQVSGAPYSLEEARQLLDLVIPLVQTFGHMEFVLKHEQWRGLREVEAYPSSMCPSNSETMPLVRSLVKQIVAFHPNIQYLHIGGDEIWHMGLCSACQRRVQINKYGRAGLYLDHVTEVAQYIKDNYPALKIIIWDDMLRNIDLNVLQDYYLGNLVEPMIWHYNSTDTFQLGGLLWEKYSNIFSNIWSATAFKGATSSCQMIPVTKYHISNHEAWLTELGTHAGKILNFRGIALTGWSRFDHYATLCEVLPCGIPSLCLCLKTWLAGGFSQELQDSVGKILGYNDVFPHPDYMFIRPPLSLPQLTFPGWQVLVGFEWLANLRARYKNVVNSDQMLAEITSVENYVKGNLEHFFYNHTAEEIIGTLINPIKQHLKQMKADCETQLSLGCRVRGHKRISL</sequence>
<accession>A0AAV8WKJ3</accession>
<dbReference type="Proteomes" id="UP001162156">
    <property type="component" value="Unassembled WGS sequence"/>
</dbReference>
<evidence type="ECO:0000256" key="2">
    <source>
        <dbReference type="ARBA" id="ARBA00006285"/>
    </source>
</evidence>
<proteinExistence type="inferred from homology"/>
<gene>
    <name evidence="6" type="ORF">NQ314_020283</name>
</gene>
<dbReference type="InterPro" id="IPR017853">
    <property type="entry name" value="GH"/>
</dbReference>
<evidence type="ECO:0000256" key="1">
    <source>
        <dbReference type="ARBA" id="ARBA00001231"/>
    </source>
</evidence>
<protein>
    <recommendedName>
        <fullName evidence="3">beta-N-acetylhexosaminidase</fullName>
        <ecNumber evidence="3">3.2.1.52</ecNumber>
    </recommendedName>
</protein>